<dbReference type="EMBL" id="CAEX01007746">
    <property type="protein sequence ID" value="CCD21477.1"/>
    <property type="molecule type" value="Genomic_DNA"/>
</dbReference>
<proteinExistence type="predicted"/>
<organism evidence="1 2">
    <name type="scientific">Trypanosoma vivax (strain Y486)</name>
    <dbReference type="NCBI Taxonomy" id="1055687"/>
    <lineage>
        <taxon>Eukaryota</taxon>
        <taxon>Discoba</taxon>
        <taxon>Euglenozoa</taxon>
        <taxon>Kinetoplastea</taxon>
        <taxon>Metakinetoplastina</taxon>
        <taxon>Trypanosomatida</taxon>
        <taxon>Trypanosomatidae</taxon>
        <taxon>Trypanosoma</taxon>
        <taxon>Duttonella</taxon>
    </lineage>
</organism>
<sequence length="437" mass="49634">MLQSDKARLHAKMDSLKVLNKSAFYAVQINTTLAAEVQRAEKALKRLHSIETTIKSVKNEMENSDLRIQKAVTVMVMRIKYIWSRRDHLACLKLDCLERVLTIFQKDNSTRELAKKDVDNYFAKKGTICSERDEKCFKNITENDVLSFFQTCNGGEDKGIIGKTKEVFAVLNASITLLNDREKWGSENGIAHVEFALQNITKTAETIRQSEKGVLKSVLRSLGRAVCAALTRDCATTLKVLSLRDKVSALESALDESGPVDEYQRKGLIKLQEDEYCKTEYVDYLTNDSPGDDGSFGVSDSPGYFSNGKDNIWNQFFRMLTKRCSVGCSRARGRSKEGGTGSLQQNDNLPLGTNELDPWTAYETNGNFSRLLESAAELRSSVLEHIGRGRECLKSLRMKRAHFQAKLVERSEYLKWKDEEQQCVPLWRRLLEFIYLN</sequence>
<dbReference type="AlphaFoldDB" id="F9WV71"/>
<reference evidence="1 2" key="1">
    <citation type="journal article" date="2012" name="Proc. Natl. Acad. Sci. U.S.A.">
        <title>Antigenic diversity is generated by distinct evolutionary mechanisms in African trypanosome species.</title>
        <authorList>
            <person name="Jackson A.P."/>
            <person name="Berry A."/>
            <person name="Aslett M."/>
            <person name="Allison H.C."/>
            <person name="Burton P."/>
            <person name="Vavrova-Anderson J."/>
            <person name="Brown R."/>
            <person name="Browne H."/>
            <person name="Corton N."/>
            <person name="Hauser H."/>
            <person name="Gamble J."/>
            <person name="Gilderthorp R."/>
            <person name="Marcello L."/>
            <person name="McQuillan J."/>
            <person name="Otto T.D."/>
            <person name="Quail M.A."/>
            <person name="Sanders M.J."/>
            <person name="van Tonder A."/>
            <person name="Ginger M.L."/>
            <person name="Field M.C."/>
            <person name="Barry J.D."/>
            <person name="Hertz-Fowler C."/>
            <person name="Berriman M."/>
        </authorList>
    </citation>
    <scope>NUCLEOTIDE SEQUENCE</scope>
    <source>
        <strain evidence="1 2">Y486</strain>
    </source>
</reference>
<keyword evidence="2" id="KW-1185">Reference proteome</keyword>
<evidence type="ECO:0000313" key="1">
    <source>
        <dbReference type="EMBL" id="CCD21477.1"/>
    </source>
</evidence>
<accession>F9WV71</accession>
<evidence type="ECO:0000313" key="2">
    <source>
        <dbReference type="Proteomes" id="UP000009027"/>
    </source>
</evidence>
<dbReference type="Proteomes" id="UP000009027">
    <property type="component" value="Unassembled WGS sequence"/>
</dbReference>
<protein>
    <submittedName>
        <fullName evidence="1">Uncharacterized protein</fullName>
    </submittedName>
</protein>
<name>F9WV71_TRYVY</name>
<dbReference type="VEuPathDB" id="TriTrypDB:TvY486_0043790"/>
<gene>
    <name evidence="1" type="ORF">TvY486_0043790</name>
</gene>